<dbReference type="EC" id="3.4.23.36" evidence="9"/>
<keyword evidence="5 9" id="KW-0064">Aspartyl protease</keyword>
<evidence type="ECO:0000256" key="2">
    <source>
        <dbReference type="ARBA" id="ARBA00022475"/>
    </source>
</evidence>
<name>A0ABR6TJQ6_9FIRM</name>
<sequence length="153" mass="17279">MMYELLIVILVGIDQITKYVSQNMLQENSSISIIEGIFDLTYVENRGAAFGLFQNKQFIFVAIAILVTIVGIGYIHKVKNNKLSKISIAMIISGAIGNLIDRIRLGYVIDFFDFKFIWSYVFNFADVLVVLGTILLCICMFFEEKKNSLNGGK</sequence>
<evidence type="ECO:0000256" key="11">
    <source>
        <dbReference type="RuleBase" id="RU004181"/>
    </source>
</evidence>
<proteinExistence type="inferred from homology"/>
<feature type="active site" evidence="9">
    <location>
        <position position="110"/>
    </location>
</feature>
<evidence type="ECO:0000256" key="3">
    <source>
        <dbReference type="ARBA" id="ARBA00022670"/>
    </source>
</evidence>
<evidence type="ECO:0000256" key="10">
    <source>
        <dbReference type="RuleBase" id="RU000594"/>
    </source>
</evidence>
<accession>A0ABR6TJQ6</accession>
<keyword evidence="3 9" id="KW-0645">Protease</keyword>
<comment type="subcellular location">
    <subcellularLocation>
        <location evidence="9">Cell membrane</location>
        <topology evidence="9">Multi-pass membrane protein</topology>
    </subcellularLocation>
</comment>
<keyword evidence="8 9" id="KW-0472">Membrane</keyword>
<feature type="active site" evidence="9">
    <location>
        <position position="126"/>
    </location>
</feature>
<feature type="transmembrane region" description="Helical" evidence="9">
    <location>
        <begin position="120"/>
        <end position="142"/>
    </location>
</feature>
<evidence type="ECO:0000256" key="8">
    <source>
        <dbReference type="ARBA" id="ARBA00023136"/>
    </source>
</evidence>
<protein>
    <recommendedName>
        <fullName evidence="9">Lipoprotein signal peptidase</fullName>
        <ecNumber evidence="9">3.4.23.36</ecNumber>
    </recommendedName>
    <alternativeName>
        <fullName evidence="9">Prolipoprotein signal peptidase</fullName>
    </alternativeName>
    <alternativeName>
        <fullName evidence="9">Signal peptidase II</fullName>
        <shortName evidence="9">SPase II</shortName>
    </alternativeName>
</protein>
<keyword evidence="7 9" id="KW-1133">Transmembrane helix</keyword>
<evidence type="ECO:0000256" key="1">
    <source>
        <dbReference type="ARBA" id="ARBA00006139"/>
    </source>
</evidence>
<dbReference type="PANTHER" id="PTHR33695">
    <property type="entry name" value="LIPOPROTEIN SIGNAL PEPTIDASE"/>
    <property type="match status" value="1"/>
</dbReference>
<keyword evidence="2 9" id="KW-1003">Cell membrane</keyword>
<gene>
    <name evidence="9 12" type="primary">lspA</name>
    <name evidence="12" type="ORF">HLB29_02925</name>
</gene>
<dbReference type="InterPro" id="IPR001872">
    <property type="entry name" value="Peptidase_A8"/>
</dbReference>
<feature type="transmembrane region" description="Helical" evidence="9">
    <location>
        <begin position="83"/>
        <end position="100"/>
    </location>
</feature>
<evidence type="ECO:0000313" key="12">
    <source>
        <dbReference type="EMBL" id="MBC2575630.1"/>
    </source>
</evidence>
<dbReference type="EMBL" id="JABGBW010000001">
    <property type="protein sequence ID" value="MBC2575630.1"/>
    <property type="molecule type" value="Genomic_DNA"/>
</dbReference>
<feature type="transmembrane region" description="Helical" evidence="9">
    <location>
        <begin position="58"/>
        <end position="76"/>
    </location>
</feature>
<evidence type="ECO:0000313" key="13">
    <source>
        <dbReference type="Proteomes" id="UP000713904"/>
    </source>
</evidence>
<evidence type="ECO:0000256" key="7">
    <source>
        <dbReference type="ARBA" id="ARBA00022989"/>
    </source>
</evidence>
<dbReference type="PANTHER" id="PTHR33695:SF1">
    <property type="entry name" value="LIPOPROTEIN SIGNAL PEPTIDASE"/>
    <property type="match status" value="1"/>
</dbReference>
<dbReference type="Proteomes" id="UP000713904">
    <property type="component" value="Unassembled WGS sequence"/>
</dbReference>
<comment type="similarity">
    <text evidence="1 9 11">Belongs to the peptidase A8 family.</text>
</comment>
<dbReference type="HAMAP" id="MF_00161">
    <property type="entry name" value="LspA"/>
    <property type="match status" value="1"/>
</dbReference>
<comment type="caution">
    <text evidence="9">Lacks conserved residue(s) required for the propagation of feature annotation.</text>
</comment>
<dbReference type="PRINTS" id="PR00781">
    <property type="entry name" value="LIPOSIGPTASE"/>
</dbReference>
<comment type="catalytic activity">
    <reaction evidence="9 10">
        <text>Release of signal peptides from bacterial membrane prolipoproteins. Hydrolyzes -Xaa-Yaa-Zaa-|-(S,diacylglyceryl)Cys-, in which Xaa is hydrophobic (preferably Leu), and Yaa (Ala or Ser) and Zaa (Gly or Ala) have small, neutral side chains.</text>
        <dbReference type="EC" id="3.4.23.36"/>
    </reaction>
</comment>
<dbReference type="NCBIfam" id="TIGR00077">
    <property type="entry name" value="lspA"/>
    <property type="match status" value="1"/>
</dbReference>
<keyword evidence="6 9" id="KW-0378">Hydrolase</keyword>
<keyword evidence="4 9" id="KW-0812">Transmembrane</keyword>
<reference evidence="12 13" key="1">
    <citation type="submission" date="2020-05" db="EMBL/GenBank/DDBJ databases">
        <title>Draft genome of xy-202 and genomic insight in genome of the genus Peptostreptococcus.</title>
        <authorList>
            <person name="Zhang Z."/>
        </authorList>
    </citation>
    <scope>NUCLEOTIDE SEQUENCE [LARGE SCALE GENOMIC DNA]</scope>
    <source>
        <strain evidence="12 13">DSM 27025</strain>
    </source>
</reference>
<dbReference type="PROSITE" id="PS00855">
    <property type="entry name" value="SPASE_II"/>
    <property type="match status" value="1"/>
</dbReference>
<comment type="caution">
    <text evidence="12">The sequence shown here is derived from an EMBL/GenBank/DDBJ whole genome shotgun (WGS) entry which is preliminary data.</text>
</comment>
<dbReference type="Pfam" id="PF01252">
    <property type="entry name" value="Peptidase_A8"/>
    <property type="match status" value="1"/>
</dbReference>
<evidence type="ECO:0000256" key="6">
    <source>
        <dbReference type="ARBA" id="ARBA00022801"/>
    </source>
</evidence>
<evidence type="ECO:0000256" key="4">
    <source>
        <dbReference type="ARBA" id="ARBA00022692"/>
    </source>
</evidence>
<comment type="function">
    <text evidence="9 10">This protein specifically catalyzes the removal of signal peptides from prolipoproteins.</text>
</comment>
<keyword evidence="13" id="KW-1185">Reference proteome</keyword>
<comment type="pathway">
    <text evidence="9">Protein modification; lipoprotein biosynthesis (signal peptide cleavage).</text>
</comment>
<evidence type="ECO:0000256" key="5">
    <source>
        <dbReference type="ARBA" id="ARBA00022750"/>
    </source>
</evidence>
<organism evidence="12 13">
    <name type="scientific">Peptostreptococcus canis</name>
    <dbReference type="NCBI Taxonomy" id="1159213"/>
    <lineage>
        <taxon>Bacteria</taxon>
        <taxon>Bacillati</taxon>
        <taxon>Bacillota</taxon>
        <taxon>Clostridia</taxon>
        <taxon>Peptostreptococcales</taxon>
        <taxon>Peptostreptococcaceae</taxon>
        <taxon>Peptostreptococcus</taxon>
    </lineage>
</organism>
<dbReference type="GO" id="GO:0004190">
    <property type="term" value="F:aspartic-type endopeptidase activity"/>
    <property type="evidence" value="ECO:0007669"/>
    <property type="project" value="UniProtKB-EC"/>
</dbReference>
<evidence type="ECO:0000256" key="9">
    <source>
        <dbReference type="HAMAP-Rule" id="MF_00161"/>
    </source>
</evidence>